<dbReference type="Pfam" id="PF12248">
    <property type="entry name" value="Methyltransf_FA"/>
    <property type="match status" value="1"/>
</dbReference>
<sequence>MADKPATIRDGLVDTERFDKSTSDTNFVRTWYRSTGAWKVKKTEYEGYFYPEPMKLELNVDLPPAGRTTLPVTMFNFNANRPNLKDFDVSSCQKSQEQNVNMQITFPRGTISTRTERGFEYTFLEVSLWQKNVFKFRVKTCMDAQIMFTEKWGVWKNIKTYRVILGSDLNQFSTIN</sequence>
<feature type="non-terminal residue" evidence="2">
    <location>
        <position position="176"/>
    </location>
</feature>
<comment type="caution">
    <text evidence="2">The sequence shown here is derived from an EMBL/GenBank/DDBJ whole genome shotgun (WGS) entry which is preliminary data.</text>
</comment>
<evidence type="ECO:0000259" key="1">
    <source>
        <dbReference type="Pfam" id="PF12248"/>
    </source>
</evidence>
<dbReference type="AlphaFoldDB" id="A0A8J1Y9F7"/>
<evidence type="ECO:0000313" key="3">
    <source>
        <dbReference type="Proteomes" id="UP000749559"/>
    </source>
</evidence>
<name>A0A8J1Y9F7_OWEFU</name>
<feature type="domain" description="Farnesoic acid O-methyl transferase" evidence="1">
    <location>
        <begin position="119"/>
        <end position="175"/>
    </location>
</feature>
<accession>A0A8J1Y9F7</accession>
<reference evidence="2" key="1">
    <citation type="submission" date="2022-03" db="EMBL/GenBank/DDBJ databases">
        <authorList>
            <person name="Martin C."/>
        </authorList>
    </citation>
    <scope>NUCLEOTIDE SEQUENCE</scope>
</reference>
<dbReference type="Proteomes" id="UP000749559">
    <property type="component" value="Unassembled WGS sequence"/>
</dbReference>
<evidence type="ECO:0000313" key="2">
    <source>
        <dbReference type="EMBL" id="CAH1780143.1"/>
    </source>
</evidence>
<dbReference type="InterPro" id="IPR022041">
    <property type="entry name" value="Methyltransf_FA"/>
</dbReference>
<gene>
    <name evidence="2" type="ORF">OFUS_LOCUS6873</name>
</gene>
<proteinExistence type="predicted"/>
<protein>
    <recommendedName>
        <fullName evidence="1">Farnesoic acid O-methyl transferase domain-containing protein</fullName>
    </recommendedName>
</protein>
<dbReference type="EMBL" id="CAIIXF020000003">
    <property type="protein sequence ID" value="CAH1780143.1"/>
    <property type="molecule type" value="Genomic_DNA"/>
</dbReference>
<keyword evidence="3" id="KW-1185">Reference proteome</keyword>
<organism evidence="2 3">
    <name type="scientific">Owenia fusiformis</name>
    <name type="common">Polychaete worm</name>
    <dbReference type="NCBI Taxonomy" id="6347"/>
    <lineage>
        <taxon>Eukaryota</taxon>
        <taxon>Metazoa</taxon>
        <taxon>Spiralia</taxon>
        <taxon>Lophotrochozoa</taxon>
        <taxon>Annelida</taxon>
        <taxon>Polychaeta</taxon>
        <taxon>Sedentaria</taxon>
        <taxon>Canalipalpata</taxon>
        <taxon>Sabellida</taxon>
        <taxon>Oweniida</taxon>
        <taxon>Oweniidae</taxon>
        <taxon>Owenia</taxon>
    </lineage>
</organism>